<proteinExistence type="predicted"/>
<dbReference type="PANTHER" id="PTHR43278:SF2">
    <property type="entry name" value="IRON-SULFUR FLAVOPROTEIN"/>
    <property type="match status" value="1"/>
</dbReference>
<organism evidence="4 5">
    <name type="scientific">Macellibacteroides fermentans</name>
    <dbReference type="NCBI Taxonomy" id="879969"/>
    <lineage>
        <taxon>Bacteria</taxon>
        <taxon>Pseudomonadati</taxon>
        <taxon>Bacteroidota</taxon>
        <taxon>Bacteroidia</taxon>
        <taxon>Bacteroidales</taxon>
        <taxon>Porphyromonadaceae</taxon>
        <taxon>Macellibacteroides</taxon>
    </lineage>
</organism>
<dbReference type="GO" id="GO:0016491">
    <property type="term" value="F:oxidoreductase activity"/>
    <property type="evidence" value="ECO:0007669"/>
    <property type="project" value="InterPro"/>
</dbReference>
<evidence type="ECO:0000256" key="1">
    <source>
        <dbReference type="ARBA" id="ARBA00022630"/>
    </source>
</evidence>
<reference evidence="4 5" key="1">
    <citation type="submission" date="2020-07" db="EMBL/GenBank/DDBJ databases">
        <title>Genomic Encyclopedia of Type Strains, Phase IV (KMG-IV): sequencing the most valuable type-strain genomes for metagenomic binning, comparative biology and taxonomic classification.</title>
        <authorList>
            <person name="Goeker M."/>
        </authorList>
    </citation>
    <scope>NUCLEOTIDE SEQUENCE [LARGE SCALE GENOMIC DNA]</scope>
    <source>
        <strain evidence="4 5">DSM 23697</strain>
    </source>
</reference>
<comment type="caution">
    <text evidence="4">The sequence shown here is derived from an EMBL/GenBank/DDBJ whole genome shotgun (WGS) entry which is preliminary data.</text>
</comment>
<dbReference type="Gene3D" id="3.40.50.360">
    <property type="match status" value="1"/>
</dbReference>
<dbReference type="InterPro" id="IPR029039">
    <property type="entry name" value="Flavoprotein-like_sf"/>
</dbReference>
<protein>
    <submittedName>
        <fullName evidence="4">Multimeric flavodoxin WrbA</fullName>
    </submittedName>
</protein>
<dbReference type="AlphaFoldDB" id="A0A8E2D3Z0"/>
<dbReference type="InterPro" id="IPR051796">
    <property type="entry name" value="ISF_SsuE-like"/>
</dbReference>
<dbReference type="Pfam" id="PF03358">
    <property type="entry name" value="FMN_red"/>
    <property type="match status" value="1"/>
</dbReference>
<keyword evidence="2" id="KW-0288">FMN</keyword>
<name>A0A8E2D3Z0_9PORP</name>
<sequence length="223" mass="26023">MIKVTVINGSPRKKWNTATMLKNFIEGASSTGKDIKTNFFHLYDYKYQGCISCFACHRKGSTYGKCIVRDDITDLLEMVSHADIVVFGSPIYFHEITAQLRGFLERLIYQYLSFDAEHEGNLAPKSLQTAFIYTMNVTKDIMEKGNYPVILNEIERYVWNVFGQQPERLCAYNTYQYTDYNKYVATYWDENEKSEYRRTQFPLDCKAAFDLGVTMIQRIAKIE</sequence>
<evidence type="ECO:0000259" key="3">
    <source>
        <dbReference type="Pfam" id="PF03358"/>
    </source>
</evidence>
<keyword evidence="5" id="KW-1185">Reference proteome</keyword>
<evidence type="ECO:0000256" key="2">
    <source>
        <dbReference type="ARBA" id="ARBA00022643"/>
    </source>
</evidence>
<evidence type="ECO:0000313" key="5">
    <source>
        <dbReference type="Proteomes" id="UP000574332"/>
    </source>
</evidence>
<dbReference type="RefSeq" id="WP_218858850.1">
    <property type="nucleotide sequence ID" value="NZ_JACCCY010000001.1"/>
</dbReference>
<dbReference type="Proteomes" id="UP000574332">
    <property type="component" value="Unassembled WGS sequence"/>
</dbReference>
<accession>A0A8E2D3Z0</accession>
<dbReference type="InterPro" id="IPR005025">
    <property type="entry name" value="FMN_Rdtase-like_dom"/>
</dbReference>
<evidence type="ECO:0000313" key="4">
    <source>
        <dbReference type="EMBL" id="NYI48140.1"/>
    </source>
</evidence>
<gene>
    <name evidence="4" type="ORF">F5613_000185</name>
</gene>
<feature type="domain" description="NADPH-dependent FMN reductase-like" evidence="3">
    <location>
        <begin position="2"/>
        <end position="109"/>
    </location>
</feature>
<dbReference type="EMBL" id="JACCCY010000001">
    <property type="protein sequence ID" value="NYI48140.1"/>
    <property type="molecule type" value="Genomic_DNA"/>
</dbReference>
<dbReference type="PANTHER" id="PTHR43278">
    <property type="entry name" value="NAD(P)H-DEPENDENT FMN-CONTAINING OXIDOREDUCTASE YWQN-RELATED"/>
    <property type="match status" value="1"/>
</dbReference>
<dbReference type="SUPFAM" id="SSF52218">
    <property type="entry name" value="Flavoproteins"/>
    <property type="match status" value="1"/>
</dbReference>
<keyword evidence="1" id="KW-0285">Flavoprotein</keyword>